<feature type="transmembrane region" description="Helical" evidence="1">
    <location>
        <begin position="351"/>
        <end position="370"/>
    </location>
</feature>
<dbReference type="SUPFAM" id="SSF82866">
    <property type="entry name" value="Multidrug efflux transporter AcrB transmembrane domain"/>
    <property type="match status" value="2"/>
</dbReference>
<comment type="caution">
    <text evidence="2">The sequence shown here is derived from an EMBL/GenBank/DDBJ whole genome shotgun (WGS) entry which is preliminary data.</text>
</comment>
<accession>A0A0C2A5D5</accession>
<evidence type="ECO:0000313" key="3">
    <source>
        <dbReference type="Proteomes" id="UP000031599"/>
    </source>
</evidence>
<feature type="transmembrane region" description="Helical" evidence="1">
    <location>
        <begin position="961"/>
        <end position="981"/>
    </location>
</feature>
<reference evidence="2 3" key="1">
    <citation type="submission" date="2014-12" db="EMBL/GenBank/DDBJ databases">
        <title>Genome assembly of Enhygromyxa salina DSM 15201.</title>
        <authorList>
            <person name="Sharma G."/>
            <person name="Subramanian S."/>
        </authorList>
    </citation>
    <scope>NUCLEOTIDE SEQUENCE [LARGE SCALE GENOMIC DNA]</scope>
    <source>
        <strain evidence="2 3">DSM 15201</strain>
    </source>
</reference>
<gene>
    <name evidence="2" type="ORF">DB30_07668</name>
</gene>
<dbReference type="Gene3D" id="1.20.1640.10">
    <property type="entry name" value="Multidrug efflux transporter AcrB transmembrane domain"/>
    <property type="match status" value="2"/>
</dbReference>
<dbReference type="EMBL" id="JMCC02000009">
    <property type="protein sequence ID" value="KIG18653.1"/>
    <property type="molecule type" value="Genomic_DNA"/>
</dbReference>
<organism evidence="2 3">
    <name type="scientific">Enhygromyxa salina</name>
    <dbReference type="NCBI Taxonomy" id="215803"/>
    <lineage>
        <taxon>Bacteria</taxon>
        <taxon>Pseudomonadati</taxon>
        <taxon>Myxococcota</taxon>
        <taxon>Polyangia</taxon>
        <taxon>Nannocystales</taxon>
        <taxon>Nannocystaceae</taxon>
        <taxon>Enhygromyxa</taxon>
    </lineage>
</organism>
<feature type="transmembrane region" description="Helical" evidence="1">
    <location>
        <begin position="993"/>
        <end position="1019"/>
    </location>
</feature>
<dbReference type="Gene3D" id="3.30.70.1430">
    <property type="entry name" value="Multidrug efflux transporter AcrB pore domain"/>
    <property type="match status" value="2"/>
</dbReference>
<dbReference type="InterPro" id="IPR001036">
    <property type="entry name" value="Acrflvin-R"/>
</dbReference>
<dbReference type="AlphaFoldDB" id="A0A0C2A5D5"/>
<name>A0A0C2A5D5_9BACT</name>
<dbReference type="SUPFAM" id="SSF82693">
    <property type="entry name" value="Multidrug efflux transporter AcrB pore domain, PN1, PN2, PC1 and PC2 subdomains"/>
    <property type="match status" value="2"/>
</dbReference>
<proteinExistence type="predicted"/>
<keyword evidence="1" id="KW-1133">Transmembrane helix</keyword>
<feature type="transmembrane region" description="Helical" evidence="1">
    <location>
        <begin position="12"/>
        <end position="30"/>
    </location>
</feature>
<dbReference type="Gene3D" id="3.30.70.1320">
    <property type="entry name" value="Multidrug efflux transporter AcrB pore domain like"/>
    <property type="match status" value="1"/>
</dbReference>
<feature type="transmembrane region" description="Helical" evidence="1">
    <location>
        <begin position="455"/>
        <end position="475"/>
    </location>
</feature>
<dbReference type="GO" id="GO:0005886">
    <property type="term" value="C:plasma membrane"/>
    <property type="evidence" value="ECO:0007669"/>
    <property type="project" value="TreeGrafter"/>
</dbReference>
<dbReference type="PANTHER" id="PTHR32063">
    <property type="match status" value="1"/>
</dbReference>
<evidence type="ECO:0000256" key="1">
    <source>
        <dbReference type="SAM" id="Phobius"/>
    </source>
</evidence>
<dbReference type="PANTHER" id="PTHR32063:SF33">
    <property type="entry name" value="RND SUPERFAMILY EFFLUX PUMP PERMEASE COMPONENT"/>
    <property type="match status" value="1"/>
</dbReference>
<keyword evidence="1" id="KW-0472">Membrane</keyword>
<feature type="transmembrane region" description="Helical" evidence="1">
    <location>
        <begin position="864"/>
        <end position="883"/>
    </location>
</feature>
<dbReference type="SUPFAM" id="SSF82714">
    <property type="entry name" value="Multidrug efflux transporter AcrB TolC docking domain, DN and DC subdomains"/>
    <property type="match status" value="2"/>
</dbReference>
<dbReference type="RefSeq" id="WP_052546700.1">
    <property type="nucleotide sequence ID" value="NZ_JMCC02000009.1"/>
</dbReference>
<dbReference type="InterPro" id="IPR027463">
    <property type="entry name" value="AcrB_DN_DC_subdom"/>
</dbReference>
<dbReference type="Proteomes" id="UP000031599">
    <property type="component" value="Unassembled WGS sequence"/>
</dbReference>
<protein>
    <submittedName>
        <fullName evidence="2">RND multidrug efflux transporter</fullName>
    </submittedName>
</protein>
<dbReference type="Gene3D" id="3.30.70.1440">
    <property type="entry name" value="Multidrug efflux transporter AcrB pore domain"/>
    <property type="match status" value="1"/>
</dbReference>
<feature type="transmembrane region" description="Helical" evidence="1">
    <location>
        <begin position="890"/>
        <end position="911"/>
    </location>
</feature>
<feature type="transmembrane region" description="Helical" evidence="1">
    <location>
        <begin position="917"/>
        <end position="940"/>
    </location>
</feature>
<feature type="transmembrane region" description="Helical" evidence="1">
    <location>
        <begin position="325"/>
        <end position="345"/>
    </location>
</feature>
<sequence length="1033" mass="109872">MIDYFARHPTAANLLMVALVLIGVLSLPDLQRETYPEFESDVVQIRASYPGADAETMDETVVARIEDVLGGLEGVGAVTASSREGSATVSVEVSEGVEIETALTDIKSAVETINDFPTDMDDPTVTAQSRSRSVVTIAVTGPMSGQDLKLYLERLKRRLLTSDAVSQVSIAGFSTHRLEIALDQAALYRYNLDTSAVAAAVSAQSLDSPLGELQTRGRTLLVRYDDKRVTPDQLARIVVSTGETGGEVLLGDVATVADTFSDEAEQTYFNGERAGMLVVSKATNEDSLEVFAAVEQFVAEQDEIKPEGVTFSITNDTTSVIEERLGLLTVNGVQGLFLVFLTLWLFFDLRLAFWVAAGVPVAFLSALWVMSATGQTLNMMTMMGLLVAIGLLMDDAIVLAENVATELHAGKPPLEAATKGVKDVAGGVLSSFATTICVFVPLSAMDGRIGRTLQVIPAVLIAVLAMSLIEAFLILPSHLGHSLRPHTTRGPLRARFDAGFERLREGGLGRIVDIAVRRRYAAVGLALAAFLAALGAVQGGKLRYQAFPDAEGDVVEFRLEMPAGTSLEATKRETDRVIAAAQQVSDQLSADQPEGQALVKNSSVRFNYNPNVDDAGPHVATVTLDLLSVEVRSVTLSEFTSAWREQLGPIPNAVSATFGAGGRRGPGGNAIELRVSGDDLERIDEVADRIKAYFVDFSGVSDLADDLELGTAQISVRLRPGVGTPGLTGASVASQVRDALAGVSVENLFEGGEQYEVFVELQRNDRDTVGDLETLPISLPDGTQVALGSIAFVEQSRSYGKVSRHEGLRTVTVTGAVDREQLNLNSLIDGFRADALPALAAEYPDLDFSVGGEVEDSAATLGSMAHGIVLGLLAIFVVLSLQLRSYVEPLLVMLAIPFAFVGVVVGSLALGDPLSSQSILGFASLAGIVVNDSILLMIFIKRARVDGRSAVEAATMASRDRFRAVLLTSATTIAGLVPLMFETSRQAQMLIPVATSIVFGLSASTVLVLVLIPAAYVVLDDLGWLRADDGEHK</sequence>
<dbReference type="PRINTS" id="PR00702">
    <property type="entry name" value="ACRIFLAVINRP"/>
</dbReference>
<dbReference type="GO" id="GO:0042910">
    <property type="term" value="F:xenobiotic transmembrane transporter activity"/>
    <property type="evidence" value="ECO:0007669"/>
    <property type="project" value="TreeGrafter"/>
</dbReference>
<keyword evidence="1" id="KW-0812">Transmembrane</keyword>
<dbReference type="Pfam" id="PF00873">
    <property type="entry name" value="ACR_tran"/>
    <property type="match status" value="1"/>
</dbReference>
<evidence type="ECO:0000313" key="2">
    <source>
        <dbReference type="EMBL" id="KIG18653.1"/>
    </source>
</evidence>
<dbReference type="Gene3D" id="3.30.2090.10">
    <property type="entry name" value="Multidrug efflux transporter AcrB TolC docking domain, DN and DC subdomains"/>
    <property type="match status" value="2"/>
</dbReference>
<feature type="transmembrane region" description="Helical" evidence="1">
    <location>
        <begin position="424"/>
        <end position="443"/>
    </location>
</feature>